<dbReference type="OrthoDB" id="20837at2"/>
<dbReference type="GO" id="GO:0016491">
    <property type="term" value="F:oxidoreductase activity"/>
    <property type="evidence" value="ECO:0007669"/>
    <property type="project" value="InterPro"/>
</dbReference>
<dbReference type="PANTHER" id="PTHR42923:SF3">
    <property type="entry name" value="PROTOPORPHYRINOGEN OXIDASE"/>
    <property type="match status" value="1"/>
</dbReference>
<evidence type="ECO:0000313" key="3">
    <source>
        <dbReference type="Proteomes" id="UP000295727"/>
    </source>
</evidence>
<dbReference type="InterPro" id="IPR002937">
    <property type="entry name" value="Amino_oxidase"/>
</dbReference>
<proteinExistence type="predicted"/>
<dbReference type="AlphaFoldDB" id="A0A4P7D5G6"/>
<gene>
    <name evidence="2" type="ORF">E1956_42905</name>
</gene>
<dbReference type="Proteomes" id="UP000295727">
    <property type="component" value="Plasmid unnamed1"/>
</dbReference>
<sequence length="446" mass="48694">MPIVSNVNEVDVVVVGAGITGLSTAYAVQKSGCSVLVVEAANDVGGRIMTRERNGDLVEVGQQYFLSSYSESLKLLEEIGMTSQLVEENPGPTQYIDKKGRSRLVESKADLLRVLGVRGVIDLARATLQYSTLGKPLAKYGLEPYVEAYDNAVAEEALSWAGENFMNYVVRPMVYGNGGTSLEHSSLFQTIRLFRGNLDGATHYGFRGGNRALPRKLAEYVPVMLNAEVSELLTAGDAVTGVKLADGRTIEAGHVILCTTPNVAARLTPSMFGRAKAFLSNFNHTRLALVFFYLDRPVKSAGVSFGTPYPGKRYFNLSINHTVMRPFQVPSGKAIISAWSAYPDAVGLLEKSDDEIHAMAFEEMKLFYPGLSKDWVEHSEVVRHNWGYARPAVGDARRLLDFRADAETYKGLSYANADYNLVALESGVIMGKQAAARAVKSLREPA</sequence>
<evidence type="ECO:0000313" key="2">
    <source>
        <dbReference type="EMBL" id="QBR03959.1"/>
    </source>
</evidence>
<name>A0A4P7D5G6_9BURK</name>
<dbReference type="InterPro" id="IPR050464">
    <property type="entry name" value="Zeta_carotene_desat/Oxidored"/>
</dbReference>
<dbReference type="KEGG" id="ppai:E1956_42905"/>
<keyword evidence="2" id="KW-0614">Plasmid</keyword>
<dbReference type="PANTHER" id="PTHR42923">
    <property type="entry name" value="PROTOPORPHYRINOGEN OXIDASE"/>
    <property type="match status" value="1"/>
</dbReference>
<evidence type="ECO:0000259" key="1">
    <source>
        <dbReference type="Pfam" id="PF01593"/>
    </source>
</evidence>
<protein>
    <submittedName>
        <fullName evidence="2">FAD-dependent oxidoreductase</fullName>
    </submittedName>
</protein>
<dbReference type="Pfam" id="PF01593">
    <property type="entry name" value="Amino_oxidase"/>
    <property type="match status" value="1"/>
</dbReference>
<keyword evidence="3" id="KW-1185">Reference proteome</keyword>
<dbReference type="RefSeq" id="WP_134759878.1">
    <property type="nucleotide sequence ID" value="NZ_CP038152.1"/>
</dbReference>
<organism evidence="2 3">
    <name type="scientific">Paraburkholderia pallida</name>
    <dbReference type="NCBI Taxonomy" id="2547399"/>
    <lineage>
        <taxon>Bacteria</taxon>
        <taxon>Pseudomonadati</taxon>
        <taxon>Pseudomonadota</taxon>
        <taxon>Betaproteobacteria</taxon>
        <taxon>Burkholderiales</taxon>
        <taxon>Burkholderiaceae</taxon>
        <taxon>Paraburkholderia</taxon>
    </lineage>
</organism>
<dbReference type="SUPFAM" id="SSF51905">
    <property type="entry name" value="FAD/NAD(P)-binding domain"/>
    <property type="match status" value="1"/>
</dbReference>
<dbReference type="InterPro" id="IPR036188">
    <property type="entry name" value="FAD/NAD-bd_sf"/>
</dbReference>
<reference evidence="2 3" key="1">
    <citation type="submission" date="2019-03" db="EMBL/GenBank/DDBJ databases">
        <title>Paraburkholderia sp. 7MH5, isolated from subtropical forest soil.</title>
        <authorList>
            <person name="Gao Z.-H."/>
            <person name="Qiu L.-H."/>
        </authorList>
    </citation>
    <scope>NUCLEOTIDE SEQUENCE [LARGE SCALE GENOMIC DNA]</scope>
    <source>
        <strain evidence="2 3">7MH5</strain>
        <plasmid evidence="2 3">unnamed1</plasmid>
    </source>
</reference>
<dbReference type="EMBL" id="CP038152">
    <property type="protein sequence ID" value="QBR03959.1"/>
    <property type="molecule type" value="Genomic_DNA"/>
</dbReference>
<accession>A0A4P7D5G6</accession>
<feature type="domain" description="Amine oxidase" evidence="1">
    <location>
        <begin position="19"/>
        <end position="437"/>
    </location>
</feature>
<dbReference type="Gene3D" id="3.50.50.60">
    <property type="entry name" value="FAD/NAD(P)-binding domain"/>
    <property type="match status" value="1"/>
</dbReference>
<geneLocation type="plasmid" evidence="2 3">
    <name>unnamed1</name>
</geneLocation>